<sequence>MIRCRGRMRIMMTATCINGYAYRCSLMHADPKQVLRRSLKKKSIVSS</sequence>
<proteinExistence type="predicted"/>
<protein>
    <submittedName>
        <fullName evidence="1">Uncharacterized protein</fullName>
    </submittedName>
</protein>
<evidence type="ECO:0000313" key="1">
    <source>
        <dbReference type="EMBL" id="KKO74164.1"/>
    </source>
</evidence>
<keyword evidence="2" id="KW-1185">Reference proteome</keyword>
<dbReference type="VEuPathDB" id="MicrosporidiaDB:AAJ76_1080007603"/>
<accession>A0A0F9Z8F0</accession>
<organism evidence="1 2">
    <name type="scientific">Vairimorpha ceranae</name>
    <dbReference type="NCBI Taxonomy" id="40302"/>
    <lineage>
        <taxon>Eukaryota</taxon>
        <taxon>Fungi</taxon>
        <taxon>Fungi incertae sedis</taxon>
        <taxon>Microsporidia</taxon>
        <taxon>Nosematidae</taxon>
        <taxon>Vairimorpha</taxon>
    </lineage>
</organism>
<comment type="caution">
    <text evidence="1">The sequence shown here is derived from an EMBL/GenBank/DDBJ whole genome shotgun (WGS) entry which is preliminary data.</text>
</comment>
<evidence type="ECO:0000313" key="2">
    <source>
        <dbReference type="Proteomes" id="UP000034350"/>
    </source>
</evidence>
<dbReference type="AlphaFoldDB" id="A0A0F9Z8F0"/>
<dbReference type="Proteomes" id="UP000034350">
    <property type="component" value="Unassembled WGS sequence"/>
</dbReference>
<name>A0A0F9Z8F0_9MICR</name>
<reference evidence="1 2" key="1">
    <citation type="journal article" date="2015" name="Environ. Microbiol.">
        <title>Genome analyses suggest the presence of polyploidy and recent human-driven expansions in eight global populations of the honeybee pathogen Nosema ceranae.</title>
        <authorList>
            <person name="Pelin A."/>
            <person name="Selman M."/>
            <person name="Aris-Brosou S."/>
            <person name="Farinelli L."/>
            <person name="Corradi N."/>
        </authorList>
    </citation>
    <scope>NUCLEOTIDE SEQUENCE [LARGE SCALE GENOMIC DNA]</scope>
    <source>
        <strain evidence="1 2">PA08 1199</strain>
    </source>
</reference>
<dbReference type="GeneID" id="36318620"/>
<dbReference type="EMBL" id="JPQZ01000108">
    <property type="protein sequence ID" value="KKO74164.1"/>
    <property type="molecule type" value="Genomic_DNA"/>
</dbReference>
<dbReference type="RefSeq" id="XP_024329906.1">
    <property type="nucleotide sequence ID" value="XM_024473723.1"/>
</dbReference>
<gene>
    <name evidence="1" type="ORF">AAJ76_1080007603</name>
</gene>